<reference evidence="1" key="1">
    <citation type="submission" date="2024-05" db="EMBL/GenBank/DDBJ databases">
        <authorList>
            <person name="Luo Y.-C."/>
            <person name="Nicholds J."/>
            <person name="Mortimer T."/>
            <person name="Maboni G."/>
        </authorList>
    </citation>
    <scope>NUCLEOTIDE SEQUENCE</scope>
    <source>
        <strain evidence="1">151836</strain>
    </source>
</reference>
<evidence type="ECO:0008006" key="2">
    <source>
        <dbReference type="Google" id="ProtNLM"/>
    </source>
</evidence>
<organism evidence="1">
    <name type="scientific">Castellaniella ginsengisoli</name>
    <dbReference type="NCBI Taxonomy" id="546114"/>
    <lineage>
        <taxon>Bacteria</taxon>
        <taxon>Pseudomonadati</taxon>
        <taxon>Pseudomonadota</taxon>
        <taxon>Betaproteobacteria</taxon>
        <taxon>Burkholderiales</taxon>
        <taxon>Alcaligenaceae</taxon>
        <taxon>Castellaniella</taxon>
    </lineage>
</organism>
<protein>
    <recommendedName>
        <fullName evidence="2">DUF2793 domain-containing protein</fullName>
    </recommendedName>
</protein>
<dbReference type="EMBL" id="CP158254">
    <property type="protein sequence ID" value="XDJ48344.1"/>
    <property type="molecule type" value="Genomic_DNA"/>
</dbReference>
<accession>A0AB39D2L1</accession>
<dbReference type="AlphaFoldDB" id="A0AB39D2L1"/>
<sequence>MTQEAVQITTTPPLPGLQLVQDLNKALQTLATDFSGETDPAAIAWAYSTWADTGTGTFKRRNAANSAWAIEGRLLRAHLPMYAQVDVPALDIGPIYIIGKGPAEWDGVAYAGNAATTDEAKALEDGRKYISPKTLGEVLAERPIAAIQGAYKNLTGSATGTNTHAAFVADQIIVENDSGDPKKLTALSLDIDSATVGANGLDTGTLAASTWYSAWVIWNGTTTAGLLSLSDTAPTLPSGYTHKARIGWIRTDGTANKHPLAFRQHGNKVRYTLTASGNSTATPKMSSGAKGAPNTPTYVTIGVTGHVPPTAHSIVVSISNASNNTELSIVATNPNQGAPASTTGPALGLTSYGYGNQEFSLMLESTNIYYATAASALYCVGWEDSL</sequence>
<evidence type="ECO:0000313" key="1">
    <source>
        <dbReference type="EMBL" id="XDJ48344.1"/>
    </source>
</evidence>
<dbReference type="RefSeq" id="WP_368640496.1">
    <property type="nucleotide sequence ID" value="NZ_CP158254.1"/>
</dbReference>
<proteinExistence type="predicted"/>
<gene>
    <name evidence="1" type="ORF">ABRZ04_04575</name>
</gene>
<name>A0AB39D2L1_9BURK</name>